<dbReference type="Proteomes" id="UP000240717">
    <property type="component" value="Unassembled WGS sequence"/>
</dbReference>
<keyword evidence="1" id="KW-1133">Transmembrane helix</keyword>
<name>A0A2T4Q3X2_STAWA</name>
<proteinExistence type="predicted"/>
<keyword evidence="1" id="KW-0812">Transmembrane</keyword>
<reference evidence="2 3" key="1">
    <citation type="journal article" date="2016" name="Front. Microbiol.">
        <title>Comprehensive Phylogenetic Analysis of Bovine Non-aureus Staphylococci Species Based on Whole-Genome Sequencing.</title>
        <authorList>
            <person name="Naushad S."/>
            <person name="Barkema H.W."/>
            <person name="Luby C."/>
            <person name="Condas L.A."/>
            <person name="Nobrega D.B."/>
            <person name="Carson D.A."/>
            <person name="De Buck J."/>
        </authorList>
    </citation>
    <scope>NUCLEOTIDE SEQUENCE [LARGE SCALE GENOMIC DNA]</scope>
    <source>
        <strain evidence="2 3">SNUC 2993</strain>
    </source>
</reference>
<evidence type="ECO:0000313" key="3">
    <source>
        <dbReference type="Proteomes" id="UP000240717"/>
    </source>
</evidence>
<protein>
    <submittedName>
        <fullName evidence="2">FeoB-associated Cys-rich membrane protein</fullName>
    </submittedName>
</protein>
<comment type="caution">
    <text evidence="2">The sequence shown here is derived from an EMBL/GenBank/DDBJ whole genome shotgun (WGS) entry which is preliminary data.</text>
</comment>
<dbReference type="Pfam" id="PF12669">
    <property type="entry name" value="FeoB_associated"/>
    <property type="match status" value="1"/>
</dbReference>
<evidence type="ECO:0000256" key="1">
    <source>
        <dbReference type="SAM" id="Phobius"/>
    </source>
</evidence>
<gene>
    <name evidence="2" type="ORF">BU085_00355</name>
</gene>
<organism evidence="2 3">
    <name type="scientific">Staphylococcus warneri</name>
    <dbReference type="NCBI Taxonomy" id="1292"/>
    <lineage>
        <taxon>Bacteria</taxon>
        <taxon>Bacillati</taxon>
        <taxon>Bacillota</taxon>
        <taxon>Bacilli</taxon>
        <taxon>Bacillales</taxon>
        <taxon>Staphylococcaceae</taxon>
        <taxon>Staphylococcus</taxon>
    </lineage>
</organism>
<feature type="transmembrane region" description="Helical" evidence="1">
    <location>
        <begin position="6"/>
        <end position="22"/>
    </location>
</feature>
<dbReference type="AlphaFoldDB" id="A0A2T4Q3X2"/>
<dbReference type="RefSeq" id="WP_049423994.1">
    <property type="nucleotide sequence ID" value="NZ_JAFFRN010000020.1"/>
</dbReference>
<sequence length="55" mass="6209">MSIIINILIFLAIFGYTAYVLIKYFKQSKSGQCGSCSSKCHCDDQIKSTHSKIFK</sequence>
<evidence type="ECO:0000313" key="2">
    <source>
        <dbReference type="EMBL" id="PTI52704.1"/>
    </source>
</evidence>
<dbReference type="EMBL" id="PZEV01000001">
    <property type="protein sequence ID" value="PTI52704.1"/>
    <property type="molecule type" value="Genomic_DNA"/>
</dbReference>
<keyword evidence="1" id="KW-0472">Membrane</keyword>
<accession>A0A2T4Q3X2</accession>